<feature type="transmembrane region" description="Helical" evidence="1">
    <location>
        <begin position="187"/>
        <end position="205"/>
    </location>
</feature>
<dbReference type="EMBL" id="CP048113">
    <property type="protein sequence ID" value="QHS59151.1"/>
    <property type="molecule type" value="Genomic_DNA"/>
</dbReference>
<feature type="transmembrane region" description="Helical" evidence="1">
    <location>
        <begin position="35"/>
        <end position="57"/>
    </location>
</feature>
<keyword evidence="1" id="KW-0472">Membrane</keyword>
<evidence type="ECO:0000313" key="3">
    <source>
        <dbReference type="EMBL" id="QHS59151.1"/>
    </source>
</evidence>
<evidence type="ECO:0000256" key="1">
    <source>
        <dbReference type="SAM" id="Phobius"/>
    </source>
</evidence>
<dbReference type="GO" id="GO:0006508">
    <property type="term" value="P:proteolysis"/>
    <property type="evidence" value="ECO:0007669"/>
    <property type="project" value="UniProtKB-KW"/>
</dbReference>
<dbReference type="InterPro" id="IPR042150">
    <property type="entry name" value="MmRce1-like"/>
</dbReference>
<feature type="transmembrane region" description="Helical" evidence="1">
    <location>
        <begin position="235"/>
        <end position="254"/>
    </location>
</feature>
<keyword evidence="1" id="KW-0812">Transmembrane</keyword>
<keyword evidence="3" id="KW-0482">Metalloprotease</keyword>
<dbReference type="GO" id="GO:0080120">
    <property type="term" value="P:CAAX-box protein maturation"/>
    <property type="evidence" value="ECO:0007669"/>
    <property type="project" value="UniProtKB-ARBA"/>
</dbReference>
<dbReference type="GO" id="GO:0004175">
    <property type="term" value="F:endopeptidase activity"/>
    <property type="evidence" value="ECO:0007669"/>
    <property type="project" value="UniProtKB-ARBA"/>
</dbReference>
<feature type="transmembrane region" description="Helical" evidence="1">
    <location>
        <begin position="5"/>
        <end position="23"/>
    </location>
</feature>
<feature type="domain" description="CAAX prenyl protease 2/Lysostaphin resistance protein A-like" evidence="2">
    <location>
        <begin position="122"/>
        <end position="224"/>
    </location>
</feature>
<protein>
    <submittedName>
        <fullName evidence="3">CPBP family intramembrane metalloprotease</fullName>
    </submittedName>
</protein>
<sequence length="273" mass="30835">MKPLIIYFSLAYLISWTIWFPLYSPAFGILGLPVLPFNHGIGGSGPIIASFITTYIIEKKNGIKRLSTQLFRFKPLTYLLVALLSPFLLAIMASLIDCILHKTPFCLSGLFVAREFPSFSFPQFFLYNLFFFGFGEEAGWRGFALPQLQSRFSALTASLILTVFWALWHLPLFLYRPGFLDIGISGTFGWLFSLLTGSILLTWLYNSSKASILVCAVFHSTVDIAFLADFTNKNIINYMGVLITIWGIATIFIFKPRHLARTERIKKTAGYTS</sequence>
<feature type="transmembrane region" description="Helical" evidence="1">
    <location>
        <begin position="78"/>
        <end position="96"/>
    </location>
</feature>
<evidence type="ECO:0000259" key="2">
    <source>
        <dbReference type="Pfam" id="PF02517"/>
    </source>
</evidence>
<evidence type="ECO:0000313" key="4">
    <source>
        <dbReference type="Proteomes" id="UP000476411"/>
    </source>
</evidence>
<dbReference type="Pfam" id="PF02517">
    <property type="entry name" value="Rce1-like"/>
    <property type="match status" value="1"/>
</dbReference>
<dbReference type="AlphaFoldDB" id="A0A6B9ZCD7"/>
<dbReference type="Proteomes" id="UP000476411">
    <property type="component" value="Chromosome"/>
</dbReference>
<keyword evidence="1" id="KW-1133">Transmembrane helix</keyword>
<accession>A0A6B9ZCD7</accession>
<proteinExistence type="predicted"/>
<keyword evidence="3" id="KW-0378">Hydrolase</keyword>
<name>A0A6B9ZCD7_9BACT</name>
<keyword evidence="4" id="KW-1185">Reference proteome</keyword>
<dbReference type="RefSeq" id="WP_162330850.1">
    <property type="nucleotide sequence ID" value="NZ_CP048113.1"/>
</dbReference>
<keyword evidence="3" id="KW-0645">Protease</keyword>
<dbReference type="GO" id="GO:0008237">
    <property type="term" value="F:metallopeptidase activity"/>
    <property type="evidence" value="ECO:0007669"/>
    <property type="project" value="UniProtKB-KW"/>
</dbReference>
<dbReference type="PANTHER" id="PTHR35797">
    <property type="entry name" value="PROTEASE-RELATED"/>
    <property type="match status" value="1"/>
</dbReference>
<dbReference type="InterPro" id="IPR003675">
    <property type="entry name" value="Rce1/LyrA-like_dom"/>
</dbReference>
<organism evidence="3 4">
    <name type="scientific">Chitinophaga agri</name>
    <dbReference type="NCBI Taxonomy" id="2703787"/>
    <lineage>
        <taxon>Bacteria</taxon>
        <taxon>Pseudomonadati</taxon>
        <taxon>Bacteroidota</taxon>
        <taxon>Chitinophagia</taxon>
        <taxon>Chitinophagales</taxon>
        <taxon>Chitinophagaceae</taxon>
        <taxon>Chitinophaga</taxon>
    </lineage>
</organism>
<dbReference type="PANTHER" id="PTHR35797:SF1">
    <property type="entry name" value="PROTEASE"/>
    <property type="match status" value="1"/>
</dbReference>
<feature type="transmembrane region" description="Helical" evidence="1">
    <location>
        <begin position="154"/>
        <end position="175"/>
    </location>
</feature>
<gene>
    <name evidence="3" type="ORF">GWR21_05965</name>
</gene>
<reference evidence="3 4" key="1">
    <citation type="submission" date="2020-01" db="EMBL/GenBank/DDBJ databases">
        <title>Complete genome sequence of Chitinophaga sp. H33E-04 isolated from quinoa roots.</title>
        <authorList>
            <person name="Weon H.-Y."/>
            <person name="Lee S.A."/>
        </authorList>
    </citation>
    <scope>NUCLEOTIDE SEQUENCE [LARGE SCALE GENOMIC DNA]</scope>
    <source>
        <strain evidence="3 4">H33E-04</strain>
    </source>
</reference>
<dbReference type="KEGG" id="chih:GWR21_05965"/>